<dbReference type="InterPro" id="IPR052032">
    <property type="entry name" value="ATP-dep_AA_Ligase"/>
</dbReference>
<protein>
    <submittedName>
        <fullName evidence="6">ATP-grasp domain protein</fullName>
    </submittedName>
</protein>
<dbReference type="SUPFAM" id="SSF56059">
    <property type="entry name" value="Glutathione synthetase ATP-binding domain-like"/>
    <property type="match status" value="1"/>
</dbReference>
<dbReference type="RefSeq" id="WP_036055445.1">
    <property type="nucleotide sequence ID" value="NZ_CADEPT010000006.1"/>
</dbReference>
<sequence length="445" mass="47987">MAHCLVIDANFAGIRLLGRLLKRGHRITFLRCDDDFFHTDAQARDILAALDRIADTGGSRDPREIARIVEGIHERDPVEAIFCVFERSIEAAALAAASIGVPFAPIEAVHVARHKNETRAALERAGLATARCRAVGSLEAMLEQASTTPRPFVIKPISGVFSSLVRVVDLQDDLASIADDLRSEWLGLPASLRGYIDRGFMIEDYLSGTLVSVEIGRRRDEYYEFMISGRIQAAANEAIELGSFLPADVSVLERQSCFAYARRVLEAIGLDLGIFHLEMMVTPAGPVLVEANARLMGGMLPFLYDSLSGKFIHDMLIDLVLGNPVAVPEIDPARSVSSFALKTVEGGVVAPDFSTALPAPLSDALTRCDCYVVPGQAITAPMVLARLQAAADDGRRAETIVVEIARHVAGSIGVETLDAAPVTRSALPYLSAPAAMHQGELRHLA</sequence>
<evidence type="ECO:0000256" key="4">
    <source>
        <dbReference type="PROSITE-ProRule" id="PRU00409"/>
    </source>
</evidence>
<dbReference type="InterPro" id="IPR011761">
    <property type="entry name" value="ATP-grasp"/>
</dbReference>
<dbReference type="AlphaFoldDB" id="A0AAW3EYD3"/>
<dbReference type="PANTHER" id="PTHR43585:SF2">
    <property type="entry name" value="ATP-GRASP ENZYME FSQD"/>
    <property type="match status" value="1"/>
</dbReference>
<organism evidence="6 7">
    <name type="scientific">Burkholderia gladioli</name>
    <name type="common">Pseudomonas marginata</name>
    <name type="synonym">Phytomonas marginata</name>
    <dbReference type="NCBI Taxonomy" id="28095"/>
    <lineage>
        <taxon>Bacteria</taxon>
        <taxon>Pseudomonadati</taxon>
        <taxon>Pseudomonadota</taxon>
        <taxon>Betaproteobacteria</taxon>
        <taxon>Burkholderiales</taxon>
        <taxon>Burkholderiaceae</taxon>
        <taxon>Burkholderia</taxon>
    </lineage>
</organism>
<reference evidence="6 7" key="1">
    <citation type="submission" date="2014-04" db="EMBL/GenBank/DDBJ databases">
        <authorList>
            <person name="Bishop-Lilly K.A."/>
            <person name="Broomall S.M."/>
            <person name="Chain P.S."/>
            <person name="Chertkov O."/>
            <person name="Coyne S.R."/>
            <person name="Daligault H.E."/>
            <person name="Davenport K.W."/>
            <person name="Erkkila T."/>
            <person name="Frey K.G."/>
            <person name="Gibbons H.S."/>
            <person name="Gu W."/>
            <person name="Jaissle J."/>
            <person name="Johnson S.L."/>
            <person name="Koroleva G.I."/>
            <person name="Ladner J.T."/>
            <person name="Lo C.-C."/>
            <person name="Minogue T.D."/>
            <person name="Munk C."/>
            <person name="Palacios G.F."/>
            <person name="Redden C.L."/>
            <person name="Rosenzweig C.N."/>
            <person name="Scholz M.B."/>
            <person name="Teshima H."/>
            <person name="Xu Y."/>
        </authorList>
    </citation>
    <scope>NUCLEOTIDE SEQUENCE [LARGE SCALE GENOMIC DNA]</scope>
    <source>
        <strain evidence="7">gladioli</strain>
    </source>
</reference>
<dbReference type="PANTHER" id="PTHR43585">
    <property type="entry name" value="FUMIPYRROLE BIOSYNTHESIS PROTEIN C"/>
    <property type="match status" value="1"/>
</dbReference>
<dbReference type="Pfam" id="PF13535">
    <property type="entry name" value="ATP-grasp_4"/>
    <property type="match status" value="1"/>
</dbReference>
<dbReference type="KEGG" id="bgo:BM43_6283"/>
<feature type="domain" description="ATP-grasp" evidence="5">
    <location>
        <begin position="119"/>
        <end position="321"/>
    </location>
</feature>
<evidence type="ECO:0000313" key="7">
    <source>
        <dbReference type="Proteomes" id="UP000029590"/>
    </source>
</evidence>
<comment type="caution">
    <text evidence="6">The sequence shown here is derived from an EMBL/GenBank/DDBJ whole genome shotgun (WGS) entry which is preliminary data.</text>
</comment>
<evidence type="ECO:0000313" key="6">
    <source>
        <dbReference type="EMBL" id="KGC13518.1"/>
    </source>
</evidence>
<evidence type="ECO:0000256" key="2">
    <source>
        <dbReference type="ARBA" id="ARBA00022741"/>
    </source>
</evidence>
<name>A0AAW3EYD3_BURGA</name>
<accession>A0AAW3EYD3</accession>
<dbReference type="GO" id="GO:0005524">
    <property type="term" value="F:ATP binding"/>
    <property type="evidence" value="ECO:0007669"/>
    <property type="project" value="UniProtKB-UniRule"/>
</dbReference>
<dbReference type="Gene3D" id="3.40.50.20">
    <property type="match status" value="1"/>
</dbReference>
<evidence type="ECO:0000259" key="5">
    <source>
        <dbReference type="PROSITE" id="PS50975"/>
    </source>
</evidence>
<evidence type="ECO:0000256" key="1">
    <source>
        <dbReference type="ARBA" id="ARBA00022598"/>
    </source>
</evidence>
<dbReference type="PROSITE" id="PS50975">
    <property type="entry name" value="ATP_GRASP"/>
    <property type="match status" value="1"/>
</dbReference>
<dbReference type="GO" id="GO:0046872">
    <property type="term" value="F:metal ion binding"/>
    <property type="evidence" value="ECO:0007669"/>
    <property type="project" value="InterPro"/>
</dbReference>
<keyword evidence="2 4" id="KW-0547">Nucleotide-binding</keyword>
<dbReference type="GO" id="GO:0016874">
    <property type="term" value="F:ligase activity"/>
    <property type="evidence" value="ECO:0007669"/>
    <property type="project" value="UniProtKB-KW"/>
</dbReference>
<dbReference type="Proteomes" id="UP000029590">
    <property type="component" value="Unassembled WGS sequence"/>
</dbReference>
<dbReference type="EMBL" id="JPGG01000016">
    <property type="protein sequence ID" value="KGC13518.1"/>
    <property type="molecule type" value="Genomic_DNA"/>
</dbReference>
<keyword evidence="1" id="KW-0436">Ligase</keyword>
<dbReference type="Gene3D" id="3.30.470.20">
    <property type="entry name" value="ATP-grasp fold, B domain"/>
    <property type="match status" value="1"/>
</dbReference>
<proteinExistence type="predicted"/>
<evidence type="ECO:0000256" key="3">
    <source>
        <dbReference type="ARBA" id="ARBA00022840"/>
    </source>
</evidence>
<keyword evidence="3 4" id="KW-0067">ATP-binding</keyword>
<gene>
    <name evidence="6" type="ORF">DM48_1482</name>
</gene>